<evidence type="ECO:0000313" key="1">
    <source>
        <dbReference type="EMBL" id="PUU75220.1"/>
    </source>
</evidence>
<organism evidence="1 2">
    <name type="scientific">Tuber borchii</name>
    <name type="common">White truffle</name>
    <dbReference type="NCBI Taxonomy" id="42251"/>
    <lineage>
        <taxon>Eukaryota</taxon>
        <taxon>Fungi</taxon>
        <taxon>Dikarya</taxon>
        <taxon>Ascomycota</taxon>
        <taxon>Pezizomycotina</taxon>
        <taxon>Pezizomycetes</taxon>
        <taxon>Pezizales</taxon>
        <taxon>Tuberaceae</taxon>
        <taxon>Tuber</taxon>
    </lineage>
</organism>
<gene>
    <name evidence="1" type="ORF">B9Z19DRAFT_1090878</name>
</gene>
<keyword evidence="2" id="KW-1185">Reference proteome</keyword>
<name>A0A2T6ZIA0_TUBBO</name>
<evidence type="ECO:0000313" key="2">
    <source>
        <dbReference type="Proteomes" id="UP000244722"/>
    </source>
</evidence>
<proteinExistence type="predicted"/>
<reference evidence="1 2" key="1">
    <citation type="submission" date="2017-04" db="EMBL/GenBank/DDBJ databases">
        <title>Draft genome sequence of Tuber borchii Vittad., a whitish edible truffle.</title>
        <authorList>
            <consortium name="DOE Joint Genome Institute"/>
            <person name="Murat C."/>
            <person name="Kuo A."/>
            <person name="Barry K.W."/>
            <person name="Clum A."/>
            <person name="Dockter R.B."/>
            <person name="Fauchery L."/>
            <person name="Iotti M."/>
            <person name="Kohler A."/>
            <person name="Labutti K."/>
            <person name="Lindquist E.A."/>
            <person name="Lipzen A."/>
            <person name="Ohm R.A."/>
            <person name="Wang M."/>
            <person name="Grigoriev I.V."/>
            <person name="Zambonelli A."/>
            <person name="Martin F.M."/>
        </authorList>
    </citation>
    <scope>NUCLEOTIDE SEQUENCE [LARGE SCALE GENOMIC DNA]</scope>
    <source>
        <strain evidence="1 2">Tbo3840</strain>
    </source>
</reference>
<dbReference type="Proteomes" id="UP000244722">
    <property type="component" value="Unassembled WGS sequence"/>
</dbReference>
<sequence length="56" mass="6256">MNRQWSGPEPNNLFGCPILGYSLKTEPRFNSGNLHELSLFSTSIYAGSTAWPIFAH</sequence>
<dbReference type="EMBL" id="NESQ01000243">
    <property type="protein sequence ID" value="PUU75220.1"/>
    <property type="molecule type" value="Genomic_DNA"/>
</dbReference>
<dbReference type="AlphaFoldDB" id="A0A2T6ZIA0"/>
<comment type="caution">
    <text evidence="1">The sequence shown here is derived from an EMBL/GenBank/DDBJ whole genome shotgun (WGS) entry which is preliminary data.</text>
</comment>
<protein>
    <submittedName>
        <fullName evidence="1">Uncharacterized protein</fullName>
    </submittedName>
</protein>
<accession>A0A2T6ZIA0</accession>